<keyword evidence="1 3" id="KW-0732">Signal</keyword>
<dbReference type="InterPro" id="IPR006059">
    <property type="entry name" value="SBP"/>
</dbReference>
<dbReference type="STRING" id="549386.SAMN02927923_03858"/>
<dbReference type="Proteomes" id="UP000199569">
    <property type="component" value="Unassembled WGS sequence"/>
</dbReference>
<evidence type="ECO:0000256" key="1">
    <source>
        <dbReference type="ARBA" id="ARBA00022729"/>
    </source>
</evidence>
<accession>A0A1G5L3E2</accession>
<dbReference type="Pfam" id="PF13416">
    <property type="entry name" value="SBP_bac_8"/>
    <property type="match status" value="1"/>
</dbReference>
<evidence type="ECO:0000256" key="3">
    <source>
        <dbReference type="SAM" id="SignalP"/>
    </source>
</evidence>
<evidence type="ECO:0000313" key="4">
    <source>
        <dbReference type="EMBL" id="SCZ07367.1"/>
    </source>
</evidence>
<dbReference type="EMBL" id="FMVJ01000014">
    <property type="protein sequence ID" value="SCZ07367.1"/>
    <property type="molecule type" value="Genomic_DNA"/>
</dbReference>
<dbReference type="PANTHER" id="PTHR30006:SF24">
    <property type="entry name" value="SLL0237 PROTEIN"/>
    <property type="match status" value="1"/>
</dbReference>
<dbReference type="Gene3D" id="3.40.190.10">
    <property type="entry name" value="Periplasmic binding protein-like II"/>
    <property type="match status" value="2"/>
</dbReference>
<evidence type="ECO:0000256" key="2">
    <source>
        <dbReference type="ARBA" id="ARBA00022764"/>
    </source>
</evidence>
<proteinExistence type="predicted"/>
<name>A0A1G5L3E2_9HYPH</name>
<protein>
    <submittedName>
        <fullName evidence="4">Iron(III) transport system substrate-binding protein</fullName>
    </submittedName>
</protein>
<sequence length="323" mass="34799">MLKVGLTAGVLLASLTVAAMAQDKKVVVYTAHKASIVDALVPKFEKETGIKVDVVKAGSGDIIKRVKAESASAKADVIWSIGGEQLEDSKDLLATYTPKDDAALLPNYKVSPEWIPYTGILLVMAVNKNELKPNEYPKTWAELGDAKWKGKVSSARADTSGSSFQQLATVLIGHGDKGWDVYNKILANMNLSDSSGAVPRYVNDGEALVGLTLEDNALDYVKGGGNIAIVYPEDGSSTVADGVALVKGAPNAENGKVFIDWLLSKPVQEQLVSEIGRRSVRKDVTGTGLKPMSEIKLVEYDIKKVAQNRNDWVAKWKTALQNR</sequence>
<dbReference type="SUPFAM" id="SSF53850">
    <property type="entry name" value="Periplasmic binding protein-like II"/>
    <property type="match status" value="1"/>
</dbReference>
<dbReference type="RefSeq" id="WP_139165541.1">
    <property type="nucleotide sequence ID" value="NZ_FMVJ01000014.1"/>
</dbReference>
<keyword evidence="2" id="KW-0574">Periplasm</keyword>
<feature type="signal peptide" evidence="3">
    <location>
        <begin position="1"/>
        <end position="21"/>
    </location>
</feature>
<feature type="chain" id="PRO_5011620069" evidence="3">
    <location>
        <begin position="22"/>
        <end position="323"/>
    </location>
</feature>
<gene>
    <name evidence="4" type="ORF">SAMN02927923_03858</name>
</gene>
<reference evidence="4 5" key="1">
    <citation type="submission" date="2016-10" db="EMBL/GenBank/DDBJ databases">
        <authorList>
            <person name="de Groot N.N."/>
        </authorList>
    </citation>
    <scope>NUCLEOTIDE SEQUENCE [LARGE SCALE GENOMIC DNA]</scope>
    <source>
        <strain evidence="4 5">CGMCC 1.7666</strain>
    </source>
</reference>
<dbReference type="AlphaFoldDB" id="A0A1G5L3E2"/>
<dbReference type="InterPro" id="IPR026045">
    <property type="entry name" value="Ferric-bd"/>
</dbReference>
<evidence type="ECO:0000313" key="5">
    <source>
        <dbReference type="Proteomes" id="UP000199569"/>
    </source>
</evidence>
<dbReference type="PIRSF" id="PIRSF002825">
    <property type="entry name" value="CfbpA"/>
    <property type="match status" value="1"/>
</dbReference>
<organism evidence="4 5">
    <name type="scientific">Microvirga guangxiensis</name>
    <dbReference type="NCBI Taxonomy" id="549386"/>
    <lineage>
        <taxon>Bacteria</taxon>
        <taxon>Pseudomonadati</taxon>
        <taxon>Pseudomonadota</taxon>
        <taxon>Alphaproteobacteria</taxon>
        <taxon>Hyphomicrobiales</taxon>
        <taxon>Methylobacteriaceae</taxon>
        <taxon>Microvirga</taxon>
    </lineage>
</organism>
<dbReference type="OrthoDB" id="9769567at2"/>
<keyword evidence="5" id="KW-1185">Reference proteome</keyword>
<dbReference type="PANTHER" id="PTHR30006">
    <property type="entry name" value="THIAMINE-BINDING PERIPLASMIC PROTEIN-RELATED"/>
    <property type="match status" value="1"/>
</dbReference>